<protein>
    <submittedName>
        <fullName evidence="2">Uncharacterized protein</fullName>
    </submittedName>
</protein>
<feature type="compositionally biased region" description="Low complexity" evidence="1">
    <location>
        <begin position="183"/>
        <end position="203"/>
    </location>
</feature>
<evidence type="ECO:0000313" key="2">
    <source>
        <dbReference type="EMBL" id="GEU82412.1"/>
    </source>
</evidence>
<feature type="region of interest" description="Disordered" evidence="1">
    <location>
        <begin position="224"/>
        <end position="278"/>
    </location>
</feature>
<reference evidence="2" key="1">
    <citation type="journal article" date="2019" name="Sci. Rep.">
        <title>Draft genome of Tanacetum cinerariifolium, the natural source of mosquito coil.</title>
        <authorList>
            <person name="Yamashiro T."/>
            <person name="Shiraishi A."/>
            <person name="Satake H."/>
            <person name="Nakayama K."/>
        </authorList>
    </citation>
    <scope>NUCLEOTIDE SEQUENCE</scope>
</reference>
<dbReference type="EMBL" id="BKCJ010008475">
    <property type="protein sequence ID" value="GEU82412.1"/>
    <property type="molecule type" value="Genomic_DNA"/>
</dbReference>
<sequence length="460" mass="50138">SNEAPPTIAATAAGGAEDSDALTDLSLKLDMCINRVTTLKNELGVTKKVLGGAVLKLVSRVKRLEGVLQQRKRRMVLSDSEGEEAATKEKDLTLMLFISWIARPWEAIQLLRLLIPSTKLPKMLMPPQMLVMMKMRFLTILPCLSDVQEPNTIPASDGIPADAQTILDGSTPIPTTGGVSAGSSIDPAGQAAAAPSSSAIPGADKGKAPMVDDSIPADLLTEQERKAQAEGVASPAEQEVNADESHSDDNQTTSEQVFAEHTVDESTPSSSRTRRKQIAKKRVTPIVDVVDNALIKFDSASESDDDPSPYAPYASWEIVPTLFGSIHAYYDMEEHTKDFTSLRELLHMVKKNDLRRLQKREELLISLYRFFVLNDKWLVQRGTALELASPEQTATGKDVSNPFMAVMVCQKPLGYFNSPMIHVPRAGMVINPPGYVVPAGRIRSHSCCWVSASKHSSCCQ</sequence>
<proteinExistence type="predicted"/>
<feature type="non-terminal residue" evidence="2">
    <location>
        <position position="1"/>
    </location>
</feature>
<comment type="caution">
    <text evidence="2">The sequence shown here is derived from an EMBL/GenBank/DDBJ whole genome shotgun (WGS) entry which is preliminary data.</text>
</comment>
<feature type="region of interest" description="Disordered" evidence="1">
    <location>
        <begin position="154"/>
        <end position="212"/>
    </location>
</feature>
<accession>A0A6L2NBF7</accession>
<evidence type="ECO:0000256" key="1">
    <source>
        <dbReference type="SAM" id="MobiDB-lite"/>
    </source>
</evidence>
<dbReference type="AlphaFoldDB" id="A0A6L2NBF7"/>
<gene>
    <name evidence="2" type="ORF">Tci_054390</name>
</gene>
<feature type="compositionally biased region" description="Polar residues" evidence="1">
    <location>
        <begin position="172"/>
        <end position="182"/>
    </location>
</feature>
<name>A0A6L2NBF7_TANCI</name>
<organism evidence="2">
    <name type="scientific">Tanacetum cinerariifolium</name>
    <name type="common">Dalmatian daisy</name>
    <name type="synonym">Chrysanthemum cinerariifolium</name>
    <dbReference type="NCBI Taxonomy" id="118510"/>
    <lineage>
        <taxon>Eukaryota</taxon>
        <taxon>Viridiplantae</taxon>
        <taxon>Streptophyta</taxon>
        <taxon>Embryophyta</taxon>
        <taxon>Tracheophyta</taxon>
        <taxon>Spermatophyta</taxon>
        <taxon>Magnoliopsida</taxon>
        <taxon>eudicotyledons</taxon>
        <taxon>Gunneridae</taxon>
        <taxon>Pentapetalae</taxon>
        <taxon>asterids</taxon>
        <taxon>campanulids</taxon>
        <taxon>Asterales</taxon>
        <taxon>Asteraceae</taxon>
        <taxon>Asteroideae</taxon>
        <taxon>Anthemideae</taxon>
        <taxon>Anthemidinae</taxon>
        <taxon>Tanacetum</taxon>
    </lineage>
</organism>